<name>A0A2T0LC65_9BACL</name>
<gene>
    <name evidence="2" type="ORF">CLV97_1234</name>
</gene>
<protein>
    <submittedName>
        <fullName evidence="2">Uncharacterized protein</fullName>
    </submittedName>
</protein>
<evidence type="ECO:0000313" key="2">
    <source>
        <dbReference type="EMBL" id="PRX39551.1"/>
    </source>
</evidence>
<dbReference type="OrthoDB" id="7365718at2"/>
<accession>A0A2T0LC65</accession>
<organism evidence="2 3">
    <name type="scientific">Planifilum fimeticola</name>
    <dbReference type="NCBI Taxonomy" id="201975"/>
    <lineage>
        <taxon>Bacteria</taxon>
        <taxon>Bacillati</taxon>
        <taxon>Bacillota</taxon>
        <taxon>Bacilli</taxon>
        <taxon>Bacillales</taxon>
        <taxon>Thermoactinomycetaceae</taxon>
        <taxon>Planifilum</taxon>
    </lineage>
</organism>
<dbReference type="EMBL" id="PVNE01000023">
    <property type="protein sequence ID" value="PRX39551.1"/>
    <property type="molecule type" value="Genomic_DNA"/>
</dbReference>
<feature type="compositionally biased region" description="Basic and acidic residues" evidence="1">
    <location>
        <begin position="130"/>
        <end position="143"/>
    </location>
</feature>
<feature type="region of interest" description="Disordered" evidence="1">
    <location>
        <begin position="101"/>
        <end position="152"/>
    </location>
</feature>
<sequence>MARKRMIDPNFWTDEKLGTCAPLARYTFMGLISQADDAGRLNGHPALIKSQVFPYDYDITPDHVTAWLNQLEQKGLIRRYEVDGQSYICIPKFLKHQKINRPSESKLPAPPDTFNEGSVSTHESLTEPSPRIEKKTTEEKRTTTEQIEDDVDNDSNQADRALKKIERHFVMRRGVGTVLSVEDMESMQVLLKDGFTVDEILAGIDHAFESFKPKHKRDRINSFKYCESVIRSLKAKKQDSHNRVGYDLPKAQREADKHGDNWDTTVDPAVQLEILEELNQMRKRFKEKQAGGQ</sequence>
<evidence type="ECO:0000256" key="1">
    <source>
        <dbReference type="SAM" id="MobiDB-lite"/>
    </source>
</evidence>
<feature type="compositionally biased region" description="Polar residues" evidence="1">
    <location>
        <begin position="115"/>
        <end position="127"/>
    </location>
</feature>
<keyword evidence="3" id="KW-1185">Reference proteome</keyword>
<dbReference type="AlphaFoldDB" id="A0A2T0LC65"/>
<proteinExistence type="predicted"/>
<evidence type="ECO:0000313" key="3">
    <source>
        <dbReference type="Proteomes" id="UP000237797"/>
    </source>
</evidence>
<dbReference type="Proteomes" id="UP000237797">
    <property type="component" value="Unassembled WGS sequence"/>
</dbReference>
<dbReference type="RefSeq" id="WP_106345978.1">
    <property type="nucleotide sequence ID" value="NZ_PVNE01000023.1"/>
</dbReference>
<comment type="caution">
    <text evidence="2">The sequence shown here is derived from an EMBL/GenBank/DDBJ whole genome shotgun (WGS) entry which is preliminary data.</text>
</comment>
<reference evidence="2 3" key="1">
    <citation type="submission" date="2018-03" db="EMBL/GenBank/DDBJ databases">
        <title>Genomic Encyclopedia of Archaeal and Bacterial Type Strains, Phase II (KMG-II): from individual species to whole genera.</title>
        <authorList>
            <person name="Goeker M."/>
        </authorList>
    </citation>
    <scope>NUCLEOTIDE SEQUENCE [LARGE SCALE GENOMIC DNA]</scope>
    <source>
        <strain evidence="2 3">DSM 44946</strain>
    </source>
</reference>